<dbReference type="GO" id="GO:0032259">
    <property type="term" value="P:methylation"/>
    <property type="evidence" value="ECO:0007669"/>
    <property type="project" value="UniProtKB-ARBA"/>
</dbReference>
<accession>A0A376BBB8</accession>
<dbReference type="AlphaFoldDB" id="A0A376BBB8"/>
<dbReference type="InterPro" id="IPR029028">
    <property type="entry name" value="Alpha/beta_knot_MTases"/>
</dbReference>
<sequence length="362" mass="41612">MKKNSNKKASLHTTITNRPKKIIKLLTKETNYSICIPIDIIDSCKNLDQITDTLYQVARCCTIYNIAEIIILKTTNSETTDTENKNVSKEMLIASILQYFVTPPYLIKSVFKKKYLPYFKYAEKLPRLNALPFMRYLNMDNGRYREGLAVRMKHPNIGNSTAGKKKKYDQTKYIQVGKNELLELKTQLVPINVRVTVDMIEKKVVSPQEAYGDFVGLKNTYGYYVRVASRFSDLFLNKNSPNYTQTVWCNSGDFYFDEHSKKYLKIQTKIPQFNGVVVQEEEEEDKEQQDGIPSSHLLVVFGKWTSLMKSFERVKNEFEGCDGVYQFFDGELALPVITPLGNLRIEDATMIALTILSGGNRI</sequence>
<dbReference type="PANTHER" id="PTHR12150">
    <property type="entry name" value="CLASS IV SAM-BINDING METHYLTRANSFERASE-RELATED"/>
    <property type="match status" value="1"/>
</dbReference>
<dbReference type="CDD" id="cd18086">
    <property type="entry name" value="HsC9orf114-like"/>
    <property type="match status" value="1"/>
</dbReference>
<evidence type="ECO:0000313" key="2">
    <source>
        <dbReference type="EMBL" id="SSD61985.1"/>
    </source>
</evidence>
<gene>
    <name evidence="2" type="ORF">SCODWIG_03746</name>
</gene>
<protein>
    <submittedName>
        <fullName evidence="2">Uncharacterized protein</fullName>
    </submittedName>
</protein>
<name>A0A376BBB8_9ASCO</name>
<keyword evidence="3" id="KW-1185">Reference proteome</keyword>
<dbReference type="Pfam" id="PF02598">
    <property type="entry name" value="Methyltrn_RNA_3"/>
    <property type="match status" value="1"/>
</dbReference>
<comment type="similarity">
    <text evidence="1">Belongs to the class IV-like SAM-binding methyltransferase superfamily.</text>
</comment>
<dbReference type="EMBL" id="UFAJ01001040">
    <property type="protein sequence ID" value="SSD61985.1"/>
    <property type="molecule type" value="Genomic_DNA"/>
</dbReference>
<evidence type="ECO:0000256" key="1">
    <source>
        <dbReference type="ARBA" id="ARBA00009841"/>
    </source>
</evidence>
<dbReference type="Gene3D" id="3.40.1280.10">
    <property type="match status" value="1"/>
</dbReference>
<dbReference type="PANTHER" id="PTHR12150:SF13">
    <property type="entry name" value="METHYLTRANSFERASE C9ORF114-RELATED"/>
    <property type="match status" value="1"/>
</dbReference>
<dbReference type="InterPro" id="IPR029026">
    <property type="entry name" value="tRNA_m1G_MTases_N"/>
</dbReference>
<organism evidence="2 3">
    <name type="scientific">Saccharomycodes ludwigii</name>
    <dbReference type="NCBI Taxonomy" id="36035"/>
    <lineage>
        <taxon>Eukaryota</taxon>
        <taxon>Fungi</taxon>
        <taxon>Dikarya</taxon>
        <taxon>Ascomycota</taxon>
        <taxon>Saccharomycotina</taxon>
        <taxon>Saccharomycetes</taxon>
        <taxon>Saccharomycodales</taxon>
        <taxon>Saccharomycodaceae</taxon>
        <taxon>Saccharomycodes</taxon>
    </lineage>
</organism>
<dbReference type="Proteomes" id="UP000262825">
    <property type="component" value="Unassembled WGS sequence"/>
</dbReference>
<proteinExistence type="inferred from homology"/>
<dbReference type="VEuPathDB" id="FungiDB:SCODWIG_03746"/>
<reference evidence="3" key="1">
    <citation type="submission" date="2018-06" db="EMBL/GenBank/DDBJ databases">
        <authorList>
            <person name="Guldener U."/>
        </authorList>
    </citation>
    <scope>NUCLEOTIDE SEQUENCE [LARGE SCALE GENOMIC DNA]</scope>
    <source>
        <strain evidence="3">UTAD17</strain>
    </source>
</reference>
<evidence type="ECO:0000313" key="3">
    <source>
        <dbReference type="Proteomes" id="UP000262825"/>
    </source>
</evidence>
<dbReference type="InterPro" id="IPR003750">
    <property type="entry name" value="Put_MeTrfase-C9orf114-like"/>
</dbReference>
<dbReference type="SUPFAM" id="SSF75217">
    <property type="entry name" value="alpha/beta knot"/>
    <property type="match status" value="1"/>
</dbReference>